<dbReference type="GO" id="GO:0016020">
    <property type="term" value="C:membrane"/>
    <property type="evidence" value="ECO:0007669"/>
    <property type="project" value="InterPro"/>
</dbReference>
<proteinExistence type="inferred from homology"/>
<dbReference type="RefSeq" id="WP_031553109.1">
    <property type="nucleotide sequence ID" value="NZ_CAUTAO010000012.1"/>
</dbReference>
<dbReference type="InterPro" id="IPR004533">
    <property type="entry name" value="CDP-diaglyc--ser_O-PTrfase"/>
</dbReference>
<comment type="similarity">
    <text evidence="3 15">Belongs to the CDP-alcohol phosphatidyltransferase class-I family.</text>
</comment>
<evidence type="ECO:0000256" key="14">
    <source>
        <dbReference type="ARBA" id="ARBA00032361"/>
    </source>
</evidence>
<evidence type="ECO:0000313" key="17">
    <source>
        <dbReference type="EMBL" id="PMC52980.1"/>
    </source>
</evidence>
<sequence length="172" mass="18914">MNKNFIPNYLTLCNIFCGFLSILVTVHGYYVWGTVFILLAMLADRYDGIVARKLGVVSDIGHDLDSLCDVVSFGVAPAILIFEKFVSIDKPTSTLIVIVAILSAIYACCGAYRLARFNVTKMKDGYYQGVPITTCGSVLAIISLFNLPSIINLLLLIICSYLMVSNLKIKKI</sequence>
<comment type="caution">
    <text evidence="17">The sequence shown here is derived from an EMBL/GenBank/DDBJ whole genome shotgun (WGS) entry which is preliminary data.</text>
</comment>
<dbReference type="STRING" id="84135.GCA_001052115_00551"/>
<dbReference type="Gene3D" id="1.20.120.1760">
    <property type="match status" value="1"/>
</dbReference>
<feature type="transmembrane region" description="Helical" evidence="16">
    <location>
        <begin position="94"/>
        <end position="114"/>
    </location>
</feature>
<keyword evidence="8 16" id="KW-0812">Transmembrane</keyword>
<evidence type="ECO:0000256" key="5">
    <source>
        <dbReference type="ARBA" id="ARBA00017171"/>
    </source>
</evidence>
<evidence type="ECO:0000256" key="2">
    <source>
        <dbReference type="ARBA" id="ARBA00004127"/>
    </source>
</evidence>
<dbReference type="GO" id="GO:0003882">
    <property type="term" value="F:CDP-diacylglycerol-serine O-phosphatidyltransferase activity"/>
    <property type="evidence" value="ECO:0007669"/>
    <property type="project" value="UniProtKB-EC"/>
</dbReference>
<dbReference type="PROSITE" id="PS00379">
    <property type="entry name" value="CDP_ALCOHOL_P_TRANSF"/>
    <property type="match status" value="1"/>
</dbReference>
<organism evidence="17 18">
    <name type="scientific">Gemella sanguinis</name>
    <dbReference type="NCBI Taxonomy" id="84135"/>
    <lineage>
        <taxon>Bacteria</taxon>
        <taxon>Bacillati</taxon>
        <taxon>Bacillota</taxon>
        <taxon>Bacilli</taxon>
        <taxon>Bacillales</taxon>
        <taxon>Gemellaceae</taxon>
        <taxon>Gemella</taxon>
    </lineage>
</organism>
<dbReference type="GO" id="GO:0008654">
    <property type="term" value="P:phospholipid biosynthetic process"/>
    <property type="evidence" value="ECO:0007669"/>
    <property type="project" value="UniProtKB-KW"/>
</dbReference>
<comment type="subcellular location">
    <subcellularLocation>
        <location evidence="2">Endomembrane system</location>
        <topology evidence="2">Multi-pass membrane protein</topology>
    </subcellularLocation>
</comment>
<dbReference type="EMBL" id="PNGT01000001">
    <property type="protein sequence ID" value="PMC52980.1"/>
    <property type="molecule type" value="Genomic_DNA"/>
</dbReference>
<keyword evidence="12" id="KW-0594">Phospholipid biosynthesis</keyword>
<dbReference type="PANTHER" id="PTHR14269">
    <property type="entry name" value="CDP-DIACYLGLYCEROL--GLYCEROL-3-PHOSPHATE 3-PHOSPHATIDYLTRANSFERASE-RELATED"/>
    <property type="match status" value="1"/>
</dbReference>
<evidence type="ECO:0000256" key="11">
    <source>
        <dbReference type="ARBA" id="ARBA00023136"/>
    </source>
</evidence>
<evidence type="ECO:0000256" key="8">
    <source>
        <dbReference type="ARBA" id="ARBA00022692"/>
    </source>
</evidence>
<keyword evidence="6" id="KW-0444">Lipid biosynthesis</keyword>
<dbReference type="NCBIfam" id="TIGR00473">
    <property type="entry name" value="pssA"/>
    <property type="match status" value="1"/>
</dbReference>
<dbReference type="InterPro" id="IPR048254">
    <property type="entry name" value="CDP_ALCOHOL_P_TRANSF_CS"/>
</dbReference>
<evidence type="ECO:0000256" key="10">
    <source>
        <dbReference type="ARBA" id="ARBA00023098"/>
    </source>
</evidence>
<dbReference type="EC" id="2.7.8.8" evidence="4"/>
<evidence type="ECO:0000256" key="7">
    <source>
        <dbReference type="ARBA" id="ARBA00022679"/>
    </source>
</evidence>
<gene>
    <name evidence="17" type="primary">pssA</name>
    <name evidence="17" type="ORF">CJ218_00070</name>
</gene>
<evidence type="ECO:0000313" key="18">
    <source>
        <dbReference type="Proteomes" id="UP000235670"/>
    </source>
</evidence>
<dbReference type="InterPro" id="IPR043130">
    <property type="entry name" value="CDP-OH_PTrfase_TM_dom"/>
</dbReference>
<evidence type="ECO:0000256" key="6">
    <source>
        <dbReference type="ARBA" id="ARBA00022516"/>
    </source>
</evidence>
<evidence type="ECO:0000256" key="3">
    <source>
        <dbReference type="ARBA" id="ARBA00010441"/>
    </source>
</evidence>
<dbReference type="InterPro" id="IPR000462">
    <property type="entry name" value="CDP-OH_P_trans"/>
</dbReference>
<evidence type="ECO:0000256" key="4">
    <source>
        <dbReference type="ARBA" id="ARBA00013174"/>
    </source>
</evidence>
<dbReference type="InterPro" id="IPR050324">
    <property type="entry name" value="CDP-alcohol_PTase-I"/>
</dbReference>
<accession>A0A2N6SGD9</accession>
<comment type="catalytic activity">
    <reaction evidence="1">
        <text>a CDP-1,2-diacyl-sn-glycerol + L-serine = a 1,2-diacyl-sn-glycero-3-phospho-L-serine + CMP + H(+)</text>
        <dbReference type="Rhea" id="RHEA:16913"/>
        <dbReference type="ChEBI" id="CHEBI:15378"/>
        <dbReference type="ChEBI" id="CHEBI:33384"/>
        <dbReference type="ChEBI" id="CHEBI:57262"/>
        <dbReference type="ChEBI" id="CHEBI:58332"/>
        <dbReference type="ChEBI" id="CHEBI:60377"/>
        <dbReference type="EC" id="2.7.8.8"/>
    </reaction>
</comment>
<evidence type="ECO:0000256" key="12">
    <source>
        <dbReference type="ARBA" id="ARBA00023209"/>
    </source>
</evidence>
<evidence type="ECO:0000256" key="9">
    <source>
        <dbReference type="ARBA" id="ARBA00022989"/>
    </source>
</evidence>
<dbReference type="Proteomes" id="UP000235670">
    <property type="component" value="Unassembled WGS sequence"/>
</dbReference>
<reference evidence="17 18" key="1">
    <citation type="submission" date="2017-09" db="EMBL/GenBank/DDBJ databases">
        <title>Bacterial strain isolated from the female urinary microbiota.</title>
        <authorList>
            <person name="Thomas-White K."/>
            <person name="Kumar N."/>
            <person name="Forster S."/>
            <person name="Putonti C."/>
            <person name="Lawley T."/>
            <person name="Wolfe A.J."/>
        </authorList>
    </citation>
    <scope>NUCLEOTIDE SEQUENCE [LARGE SCALE GENOMIC DNA]</scope>
    <source>
        <strain evidence="17 18">UMB0186</strain>
    </source>
</reference>
<dbReference type="PANTHER" id="PTHR14269:SF61">
    <property type="entry name" value="CDP-DIACYLGLYCEROL--SERINE O-PHOSPHATIDYLTRANSFERASE"/>
    <property type="match status" value="1"/>
</dbReference>
<feature type="transmembrane region" description="Helical" evidence="16">
    <location>
        <begin position="20"/>
        <end position="43"/>
    </location>
</feature>
<evidence type="ECO:0000256" key="1">
    <source>
        <dbReference type="ARBA" id="ARBA00000287"/>
    </source>
</evidence>
<keyword evidence="11 16" id="KW-0472">Membrane</keyword>
<keyword evidence="10" id="KW-0443">Lipid metabolism</keyword>
<dbReference type="Pfam" id="PF01066">
    <property type="entry name" value="CDP-OH_P_transf"/>
    <property type="match status" value="1"/>
</dbReference>
<evidence type="ECO:0000256" key="15">
    <source>
        <dbReference type="RuleBase" id="RU003750"/>
    </source>
</evidence>
<name>A0A2N6SGD9_9BACL</name>
<evidence type="ECO:0000256" key="13">
    <source>
        <dbReference type="ARBA" id="ARBA00023264"/>
    </source>
</evidence>
<keyword evidence="7 15" id="KW-0808">Transferase</keyword>
<keyword evidence="13" id="KW-1208">Phospholipid metabolism</keyword>
<dbReference type="AlphaFoldDB" id="A0A2N6SGD9"/>
<dbReference type="GO" id="GO:0012505">
    <property type="term" value="C:endomembrane system"/>
    <property type="evidence" value="ECO:0007669"/>
    <property type="project" value="UniProtKB-SubCell"/>
</dbReference>
<protein>
    <recommendedName>
        <fullName evidence="5">CDP-diacylglycerol--serine O-phosphatidyltransferase</fullName>
        <ecNumber evidence="4">2.7.8.8</ecNumber>
    </recommendedName>
    <alternativeName>
        <fullName evidence="14">Phosphatidylserine synthase</fullName>
    </alternativeName>
</protein>
<dbReference type="OrthoDB" id="9777147at2"/>
<keyword evidence="9 16" id="KW-1133">Transmembrane helix</keyword>
<evidence type="ECO:0000256" key="16">
    <source>
        <dbReference type="SAM" id="Phobius"/>
    </source>
</evidence>